<feature type="domain" description="Methyltransferase type 11" evidence="1">
    <location>
        <begin position="61"/>
        <end position="151"/>
    </location>
</feature>
<proteinExistence type="predicted"/>
<evidence type="ECO:0000313" key="3">
    <source>
        <dbReference type="Proteomes" id="UP001595690"/>
    </source>
</evidence>
<dbReference type="PANTHER" id="PTHR42912">
    <property type="entry name" value="METHYLTRANSFERASE"/>
    <property type="match status" value="1"/>
</dbReference>
<organism evidence="2 3">
    <name type="scientific">Lentzea rhizosphaerae</name>
    <dbReference type="NCBI Taxonomy" id="2041025"/>
    <lineage>
        <taxon>Bacteria</taxon>
        <taxon>Bacillati</taxon>
        <taxon>Actinomycetota</taxon>
        <taxon>Actinomycetes</taxon>
        <taxon>Pseudonocardiales</taxon>
        <taxon>Pseudonocardiaceae</taxon>
        <taxon>Lentzea</taxon>
    </lineage>
</organism>
<dbReference type="SUPFAM" id="SSF53335">
    <property type="entry name" value="S-adenosyl-L-methionine-dependent methyltransferases"/>
    <property type="match status" value="1"/>
</dbReference>
<gene>
    <name evidence="2" type="ORF">ACFOWZ_43745</name>
</gene>
<dbReference type="PANTHER" id="PTHR42912:SF80">
    <property type="entry name" value="METHYLTRANSFERASE DOMAIN-CONTAINING PROTEIN"/>
    <property type="match status" value="1"/>
</dbReference>
<evidence type="ECO:0000259" key="1">
    <source>
        <dbReference type="Pfam" id="PF08241"/>
    </source>
</evidence>
<comment type="caution">
    <text evidence="2">The sequence shown here is derived from an EMBL/GenBank/DDBJ whole genome shotgun (WGS) entry which is preliminary data.</text>
</comment>
<keyword evidence="2" id="KW-0489">Methyltransferase</keyword>
<dbReference type="GO" id="GO:0032259">
    <property type="term" value="P:methylation"/>
    <property type="evidence" value="ECO:0007669"/>
    <property type="project" value="UniProtKB-KW"/>
</dbReference>
<name>A0ABV8C954_9PSEU</name>
<keyword evidence="3" id="KW-1185">Reference proteome</keyword>
<dbReference type="InterPro" id="IPR029063">
    <property type="entry name" value="SAM-dependent_MTases_sf"/>
</dbReference>
<dbReference type="Gene3D" id="3.40.50.150">
    <property type="entry name" value="Vaccinia Virus protein VP39"/>
    <property type="match status" value="1"/>
</dbReference>
<dbReference type="InterPro" id="IPR013216">
    <property type="entry name" value="Methyltransf_11"/>
</dbReference>
<dbReference type="EMBL" id="JBHRZI010000052">
    <property type="protein sequence ID" value="MFC3898424.1"/>
    <property type="molecule type" value="Genomic_DNA"/>
</dbReference>
<evidence type="ECO:0000313" key="2">
    <source>
        <dbReference type="EMBL" id="MFC3898424.1"/>
    </source>
</evidence>
<dbReference type="GO" id="GO:0008168">
    <property type="term" value="F:methyltransferase activity"/>
    <property type="evidence" value="ECO:0007669"/>
    <property type="project" value="UniProtKB-KW"/>
</dbReference>
<sequence length="270" mass="28738">METTGPRTVESIAAHFHDVDSSAVPEDFIAYLRKMEESESGRAVREATYRAVEAAGSRGADIGCGAGRAVADLVRLGKDAVGVDSSQAMVDAALARFPHCHVVRGSAFELPFEDAELSWYRSERTFLHFPDPAEALSEARRVLRPGGTIVLADPDLASMVVSSRIPETTEVVKDAFCSAVPNPHAGTHNAYHLADAGFTDISVVPVMASLNDHASAFGVVLEPALTAALTQGVVSEEAAARWKDDLGDLSRRNAFTATAIFFVTTARLAP</sequence>
<reference evidence="3" key="1">
    <citation type="journal article" date="2019" name="Int. J. Syst. Evol. Microbiol.">
        <title>The Global Catalogue of Microorganisms (GCM) 10K type strain sequencing project: providing services to taxonomists for standard genome sequencing and annotation.</title>
        <authorList>
            <consortium name="The Broad Institute Genomics Platform"/>
            <consortium name="The Broad Institute Genome Sequencing Center for Infectious Disease"/>
            <person name="Wu L."/>
            <person name="Ma J."/>
        </authorList>
    </citation>
    <scope>NUCLEOTIDE SEQUENCE [LARGE SCALE GENOMIC DNA]</scope>
    <source>
        <strain evidence="3">CGMCC 4.7405</strain>
    </source>
</reference>
<dbReference type="InterPro" id="IPR050508">
    <property type="entry name" value="Methyltransf_Superfamily"/>
</dbReference>
<protein>
    <submittedName>
        <fullName evidence="2">Methyltransferase domain-containing protein</fullName>
    </submittedName>
</protein>
<keyword evidence="2" id="KW-0808">Transferase</keyword>
<accession>A0ABV8C954</accession>
<dbReference type="Pfam" id="PF08241">
    <property type="entry name" value="Methyltransf_11"/>
    <property type="match status" value="1"/>
</dbReference>
<dbReference type="CDD" id="cd02440">
    <property type="entry name" value="AdoMet_MTases"/>
    <property type="match status" value="1"/>
</dbReference>
<dbReference type="RefSeq" id="WP_382379916.1">
    <property type="nucleotide sequence ID" value="NZ_JBHRZI010000052.1"/>
</dbReference>
<dbReference type="Proteomes" id="UP001595690">
    <property type="component" value="Unassembled WGS sequence"/>
</dbReference>